<keyword evidence="4" id="KW-0804">Transcription</keyword>
<dbReference type="Pfam" id="PF03704">
    <property type="entry name" value="BTAD"/>
    <property type="match status" value="1"/>
</dbReference>
<dbReference type="GO" id="GO:0000160">
    <property type="term" value="P:phosphorelay signal transduction system"/>
    <property type="evidence" value="ECO:0007669"/>
    <property type="project" value="InterPro"/>
</dbReference>
<evidence type="ECO:0000256" key="1">
    <source>
        <dbReference type="ARBA" id="ARBA00005820"/>
    </source>
</evidence>
<dbReference type="PANTHER" id="PTHR35807">
    <property type="entry name" value="TRANSCRIPTIONAL REGULATOR REDD-RELATED"/>
    <property type="match status" value="1"/>
</dbReference>
<evidence type="ECO:0000256" key="4">
    <source>
        <dbReference type="ARBA" id="ARBA00023163"/>
    </source>
</evidence>
<dbReference type="InterPro" id="IPR036388">
    <property type="entry name" value="WH-like_DNA-bd_sf"/>
</dbReference>
<dbReference type="PROSITE" id="PS51755">
    <property type="entry name" value="OMPR_PHOB"/>
    <property type="match status" value="1"/>
</dbReference>
<dbReference type="InterPro" id="IPR016032">
    <property type="entry name" value="Sig_transdc_resp-reg_C-effctor"/>
</dbReference>
<gene>
    <name evidence="7" type="ORF">SAMN05661093_04967</name>
</gene>
<dbReference type="SMART" id="SM01043">
    <property type="entry name" value="BTAD"/>
    <property type="match status" value="1"/>
</dbReference>
<keyword evidence="3 5" id="KW-0238">DNA-binding</keyword>
<dbReference type="Gene3D" id="1.10.10.10">
    <property type="entry name" value="Winged helix-like DNA-binding domain superfamily/Winged helix DNA-binding domain"/>
    <property type="match status" value="1"/>
</dbReference>
<dbReference type="PANTHER" id="PTHR35807:SF1">
    <property type="entry name" value="TRANSCRIPTIONAL REGULATOR REDD"/>
    <property type="match status" value="1"/>
</dbReference>
<evidence type="ECO:0000313" key="7">
    <source>
        <dbReference type="EMBL" id="SMD14090.1"/>
    </source>
</evidence>
<keyword evidence="8" id="KW-1185">Reference proteome</keyword>
<dbReference type="Pfam" id="PF13424">
    <property type="entry name" value="TPR_12"/>
    <property type="match status" value="1"/>
</dbReference>
<dbReference type="InterPro" id="IPR019734">
    <property type="entry name" value="TPR_rpt"/>
</dbReference>
<dbReference type="GO" id="GO:0043531">
    <property type="term" value="F:ADP binding"/>
    <property type="evidence" value="ECO:0007669"/>
    <property type="project" value="InterPro"/>
</dbReference>
<dbReference type="Proteomes" id="UP000192674">
    <property type="component" value="Unassembled WGS sequence"/>
</dbReference>
<dbReference type="InterPro" id="IPR001867">
    <property type="entry name" value="OmpR/PhoB-type_DNA-bd"/>
</dbReference>
<dbReference type="RefSeq" id="WP_084429393.1">
    <property type="nucleotide sequence ID" value="NZ_FWXV01000004.1"/>
</dbReference>
<dbReference type="InterPro" id="IPR051677">
    <property type="entry name" value="AfsR-DnrI-RedD_regulator"/>
</dbReference>
<dbReference type="PRINTS" id="PR00364">
    <property type="entry name" value="DISEASERSIST"/>
</dbReference>
<evidence type="ECO:0000313" key="8">
    <source>
        <dbReference type="Proteomes" id="UP000192674"/>
    </source>
</evidence>
<dbReference type="InterPro" id="IPR011990">
    <property type="entry name" value="TPR-like_helical_dom_sf"/>
</dbReference>
<dbReference type="EMBL" id="FWXV01000004">
    <property type="protein sequence ID" value="SMD14090.1"/>
    <property type="molecule type" value="Genomic_DNA"/>
</dbReference>
<dbReference type="SUPFAM" id="SSF46894">
    <property type="entry name" value="C-terminal effector domain of the bipartite response regulators"/>
    <property type="match status" value="1"/>
</dbReference>
<dbReference type="SUPFAM" id="SSF48452">
    <property type="entry name" value="TPR-like"/>
    <property type="match status" value="3"/>
</dbReference>
<feature type="DNA-binding region" description="OmpR/PhoB-type" evidence="5">
    <location>
        <begin position="1"/>
        <end position="100"/>
    </location>
</feature>
<comment type="similarity">
    <text evidence="1">Belongs to the AfsR/DnrI/RedD regulatory family.</text>
</comment>
<evidence type="ECO:0000259" key="6">
    <source>
        <dbReference type="PROSITE" id="PS51755"/>
    </source>
</evidence>
<evidence type="ECO:0000256" key="2">
    <source>
        <dbReference type="ARBA" id="ARBA00023015"/>
    </source>
</evidence>
<dbReference type="CDD" id="cd15831">
    <property type="entry name" value="BTAD"/>
    <property type="match status" value="1"/>
</dbReference>
<feature type="domain" description="OmpR/PhoB-type" evidence="6">
    <location>
        <begin position="1"/>
        <end position="100"/>
    </location>
</feature>
<dbReference type="SMART" id="SM00862">
    <property type="entry name" value="Trans_reg_C"/>
    <property type="match status" value="1"/>
</dbReference>
<dbReference type="GO" id="GO:0006355">
    <property type="term" value="P:regulation of DNA-templated transcription"/>
    <property type="evidence" value="ECO:0007669"/>
    <property type="project" value="InterPro"/>
</dbReference>
<reference evidence="7 8" key="1">
    <citation type="submission" date="2017-04" db="EMBL/GenBank/DDBJ databases">
        <authorList>
            <person name="Afonso C.L."/>
            <person name="Miller P.J."/>
            <person name="Scott M.A."/>
            <person name="Spackman E."/>
            <person name="Goraichik I."/>
            <person name="Dimitrov K.M."/>
            <person name="Suarez D.L."/>
            <person name="Swayne D.E."/>
        </authorList>
    </citation>
    <scope>NUCLEOTIDE SEQUENCE [LARGE SCALE GENOMIC DNA]</scope>
    <source>
        <strain evidence="7 8">DSM 43828</strain>
    </source>
</reference>
<dbReference type="InterPro" id="IPR005158">
    <property type="entry name" value="BTAD"/>
</dbReference>
<dbReference type="OrthoDB" id="581105at2"/>
<organism evidence="7 8">
    <name type="scientific">Kibdelosporangium aridum</name>
    <dbReference type="NCBI Taxonomy" id="2030"/>
    <lineage>
        <taxon>Bacteria</taxon>
        <taxon>Bacillati</taxon>
        <taxon>Actinomycetota</taxon>
        <taxon>Actinomycetes</taxon>
        <taxon>Pseudonocardiales</taxon>
        <taxon>Pseudonocardiaceae</taxon>
        <taxon>Kibdelosporangium</taxon>
    </lineage>
</organism>
<proteinExistence type="inferred from homology"/>
<dbReference type="SMART" id="SM00028">
    <property type="entry name" value="TPR"/>
    <property type="match status" value="5"/>
</dbReference>
<evidence type="ECO:0000256" key="5">
    <source>
        <dbReference type="PROSITE-ProRule" id="PRU01091"/>
    </source>
</evidence>
<dbReference type="InterPro" id="IPR027417">
    <property type="entry name" value="P-loop_NTPase"/>
</dbReference>
<name>A0A1W2EWT5_KIBAR</name>
<dbReference type="GO" id="GO:0003677">
    <property type="term" value="F:DNA binding"/>
    <property type="evidence" value="ECO:0007669"/>
    <property type="project" value="UniProtKB-UniRule"/>
</dbReference>
<protein>
    <submittedName>
        <fullName evidence="7">DNA-binding transcriptional activator of the SARP family</fullName>
    </submittedName>
</protein>
<accession>A0A1W2EWT5</accession>
<keyword evidence="2" id="KW-0805">Transcription regulation</keyword>
<dbReference type="Gene3D" id="1.25.40.10">
    <property type="entry name" value="Tetratricopeptide repeat domain"/>
    <property type="match status" value="3"/>
</dbReference>
<dbReference type="SUPFAM" id="SSF52540">
    <property type="entry name" value="P-loop containing nucleoside triphosphate hydrolases"/>
    <property type="match status" value="1"/>
</dbReference>
<sequence length="921" mass="99974">MPEVRFAVLGPLRVRLNGAQLALGPRQQRAVLAMLLVNAGQPVLVSDLVDALWPDKAPRSAVNVIHRYVGQLRRLLEPELPPRAEGQWILRSGGAYRLHVDSESADITRFRALIEQARAADGREAVRLFVQALGLWRGRCASSERLDTKADALYAGVDQECLAALVEAADVALANHMAAEILPEFRRIAPYDPLNEVLYARLMVLLAAVGRQSEALTVYEEITQRLADELGVDPGPDLRAAQQKVHRQHPSLAVARPAQLPSDLRTFSGREADLERMLVAAGSISVALIEGMAGVGKTTMAIRLAHELAPRFPDGQLFVNLRGFDPGGVTTAPEEALRHFLYALGVPGNRIPQRLDDMAALYRSLLRGKRILVVLDNARDGAQVMPLLPGSATCLTVVTSRNRLTSVIAQVGANPFILEPMPAEEARAMVAARLGDDRGELEPRAVDQIVTMCARLPLALAIIGARAAMHPGLPLSTIARELTGASASLDAFSRDGDAAVDLRAVFGASYRTLSADAARMFRLLALHWGPDVSVAASASMAGMTPSSTRDALSELTKTRLLTEHVPGRFEFHDLVRVYAMELSHEMDDPADRDAAVRRMVDHYLVSCTNMSTMAPLWPIADVFLTNTRVDGPETPTSTADATKWFATERHVLENVVKNALEVGFYEQAWRLALAMLLFFQSQGRFPSWVATLHAGLEAAKAAGDVAAEARTARGLAGGYHHAGDSENALRYLKLAADLIEDLGGTTEKAHILRNMGDVLSGLGHATSGDYPKAYAFYEKAAELYLELDEPRGLANARLGMGTCLYRMGAPERAFALQWEAIETCKVAQDIVGESVAWAQAADGRHEVGDYTTAVSYYGHAAEICRSTNHDMGLVRSLRGLGDAYAALGDRDSARAAWEEALSRTDDRFLSVEIQARLANPQ</sequence>
<evidence type="ECO:0000256" key="3">
    <source>
        <dbReference type="ARBA" id="ARBA00023125"/>
    </source>
</evidence>
<dbReference type="Gene3D" id="3.40.50.300">
    <property type="entry name" value="P-loop containing nucleotide triphosphate hydrolases"/>
    <property type="match status" value="1"/>
</dbReference>
<dbReference type="AlphaFoldDB" id="A0A1W2EWT5"/>